<dbReference type="Proteomes" id="UP000774804">
    <property type="component" value="Unassembled WGS sequence"/>
</dbReference>
<dbReference type="EMBL" id="RCMI01000809">
    <property type="protein sequence ID" value="KAG2897169.1"/>
    <property type="molecule type" value="Genomic_DNA"/>
</dbReference>
<dbReference type="VEuPathDB" id="FungiDB:PC110_g3022"/>
<evidence type="ECO:0000313" key="3">
    <source>
        <dbReference type="EMBL" id="KAG2939514.1"/>
    </source>
</evidence>
<evidence type="ECO:0000313" key="6">
    <source>
        <dbReference type="EMBL" id="RAW40761.1"/>
    </source>
</evidence>
<dbReference type="OrthoDB" id="101778at2759"/>
<evidence type="ECO:0000313" key="1">
    <source>
        <dbReference type="EMBL" id="KAG2857710.1"/>
    </source>
</evidence>
<dbReference type="Proteomes" id="UP000760860">
    <property type="component" value="Unassembled WGS sequence"/>
</dbReference>
<organism evidence="6 7">
    <name type="scientific">Phytophthora cactorum</name>
    <dbReference type="NCBI Taxonomy" id="29920"/>
    <lineage>
        <taxon>Eukaryota</taxon>
        <taxon>Sar</taxon>
        <taxon>Stramenopiles</taxon>
        <taxon>Oomycota</taxon>
        <taxon>Peronosporomycetes</taxon>
        <taxon>Peronosporales</taxon>
        <taxon>Peronosporaceae</taxon>
        <taxon>Phytophthora</taxon>
    </lineage>
</organism>
<dbReference type="EMBL" id="RCMG01000279">
    <property type="protein sequence ID" value="KAG2857710.1"/>
    <property type="molecule type" value="Genomic_DNA"/>
</dbReference>
<evidence type="ECO:0000313" key="5">
    <source>
        <dbReference type="EMBL" id="KAG3212600.1"/>
    </source>
</evidence>
<evidence type="ECO:0008006" key="8">
    <source>
        <dbReference type="Google" id="ProtNLM"/>
    </source>
</evidence>
<accession>A0A329SWD9</accession>
<dbReference type="Proteomes" id="UP000251314">
    <property type="component" value="Unassembled WGS sequence"/>
</dbReference>
<dbReference type="Proteomes" id="UP000735874">
    <property type="component" value="Unassembled WGS sequence"/>
</dbReference>
<keyword evidence="7" id="KW-1185">Reference proteome</keyword>
<dbReference type="EMBL" id="RCMV01000819">
    <property type="protein sequence ID" value="KAG3212600.1"/>
    <property type="molecule type" value="Genomic_DNA"/>
</dbReference>
<sequence length="189" mass="21369">MDASDYGLCALDTSSKMALTYRLSDHERGLISEFKIGAPNGFNINLRELFLCAFAVNEWGTRWSAGVPNTGRPCHIHFRIDNTFAVAWQNKLSSRNPRDQVIIRLLSWWETSFRLRFSASDVAGVDNERADAGSRISSNPSFVTKFASLTPGWSQVSPTIDVRDLAEIWRRISEHTPLPTPRWTSISEH</sequence>
<dbReference type="EMBL" id="RCML01000801">
    <property type="protein sequence ID" value="KAG2969272.1"/>
    <property type="molecule type" value="Genomic_DNA"/>
</dbReference>
<reference evidence="6 7" key="1">
    <citation type="submission" date="2018-01" db="EMBL/GenBank/DDBJ databases">
        <title>Draft genome of the strawberry crown rot pathogen Phytophthora cactorum.</title>
        <authorList>
            <person name="Armitage A.D."/>
            <person name="Lysoe E."/>
            <person name="Nellist C.F."/>
            <person name="Harrison R.J."/>
            <person name="Brurberg M.B."/>
        </authorList>
    </citation>
    <scope>NUCLEOTIDE SEQUENCE [LARGE SCALE GENOMIC DNA]</scope>
    <source>
        <strain evidence="6 7">10300</strain>
    </source>
</reference>
<evidence type="ECO:0000313" key="2">
    <source>
        <dbReference type="EMBL" id="KAG2897169.1"/>
    </source>
</evidence>
<dbReference type="Proteomes" id="UP000736787">
    <property type="component" value="Unassembled WGS sequence"/>
</dbReference>
<dbReference type="Proteomes" id="UP000697107">
    <property type="component" value="Unassembled WGS sequence"/>
</dbReference>
<dbReference type="AlphaFoldDB" id="A0A329SWD9"/>
<dbReference type="EMBL" id="RCMK01000273">
    <property type="protein sequence ID" value="KAG2939514.1"/>
    <property type="molecule type" value="Genomic_DNA"/>
</dbReference>
<protein>
    <recommendedName>
        <fullName evidence="8">RNase H type-1 domain-containing protein</fullName>
    </recommendedName>
</protein>
<dbReference type="EMBL" id="MJFZ01000042">
    <property type="protein sequence ID" value="RAW40761.1"/>
    <property type="molecule type" value="Genomic_DNA"/>
</dbReference>
<proteinExistence type="predicted"/>
<name>A0A329SWD9_9STRA</name>
<comment type="caution">
    <text evidence="6">The sequence shown here is derived from an EMBL/GenBank/DDBJ whole genome shotgun (WGS) entry which is preliminary data.</text>
</comment>
<reference evidence="1" key="2">
    <citation type="submission" date="2018-10" db="EMBL/GenBank/DDBJ databases">
        <title>Effector identification in a new, highly contiguous assembly of the strawberry crown rot pathogen Phytophthora cactorum.</title>
        <authorList>
            <person name="Armitage A.D."/>
            <person name="Nellist C.F."/>
            <person name="Bates H."/>
            <person name="Vickerstaff R.J."/>
            <person name="Harrison R.J."/>
        </authorList>
    </citation>
    <scope>NUCLEOTIDE SEQUENCE</scope>
    <source>
        <strain evidence="1">15-7</strain>
        <strain evidence="2">4032</strain>
        <strain evidence="3">4040</strain>
        <strain evidence="4">P415</strain>
        <strain evidence="5">P421</strain>
    </source>
</reference>
<evidence type="ECO:0000313" key="7">
    <source>
        <dbReference type="Proteomes" id="UP000251314"/>
    </source>
</evidence>
<gene>
    <name evidence="6" type="ORF">PC110_g3022</name>
    <name evidence="1" type="ORF">PC113_g10440</name>
    <name evidence="2" type="ORF">PC115_g17295</name>
    <name evidence="3" type="ORF">PC117_g10914</name>
    <name evidence="4" type="ORF">PC118_g17541</name>
    <name evidence="5" type="ORF">PC129_g16458</name>
</gene>
<evidence type="ECO:0000313" key="4">
    <source>
        <dbReference type="EMBL" id="KAG2969272.1"/>
    </source>
</evidence>